<dbReference type="Proteomes" id="UP000077763">
    <property type="component" value="Unassembled WGS sequence"/>
</dbReference>
<proteinExistence type="predicted"/>
<dbReference type="AlphaFoldDB" id="A0A177MHX3"/>
<evidence type="ECO:0000313" key="2">
    <source>
        <dbReference type="Proteomes" id="UP000077763"/>
    </source>
</evidence>
<dbReference type="EMBL" id="LUUH01000046">
    <property type="protein sequence ID" value="OAI05212.1"/>
    <property type="molecule type" value="Genomic_DNA"/>
</dbReference>
<gene>
    <name evidence="1" type="ORF">A1353_11905</name>
</gene>
<evidence type="ECO:0000313" key="1">
    <source>
        <dbReference type="EMBL" id="OAI05212.1"/>
    </source>
</evidence>
<sequence length="204" mass="23337">MAIQKEFVLRYRHDGHVRFQVPAQACQPTVATLISTKLGAINGVQSVSLYRGQGKLSIRYDEAICSFTSVAAQLFQILAELEQQGYFESKPLAEKAKKSVLGIKKRLKGTRIGGWFNNKYQAGKETVQAAKIIGKISTKGPKALFKDPEKATIDFLNDVLVLYLIKTHWTRITQEWLVKPIVHRYEWMAVFYMFFLLVRSRRPK</sequence>
<dbReference type="RefSeq" id="WP_064036488.1">
    <property type="nucleotide sequence ID" value="NZ_LUUH01000046.1"/>
</dbReference>
<accession>A0A177MHX3</accession>
<protein>
    <submittedName>
        <fullName evidence="1">Uncharacterized protein</fullName>
    </submittedName>
</protein>
<comment type="caution">
    <text evidence="1">The sequence shown here is derived from an EMBL/GenBank/DDBJ whole genome shotgun (WGS) entry which is preliminary data.</text>
</comment>
<name>A0A177MHX3_METMH</name>
<organism evidence="1 2">
    <name type="scientific">Methylomonas methanica</name>
    <dbReference type="NCBI Taxonomy" id="421"/>
    <lineage>
        <taxon>Bacteria</taxon>
        <taxon>Pseudomonadati</taxon>
        <taxon>Pseudomonadota</taxon>
        <taxon>Gammaproteobacteria</taxon>
        <taxon>Methylococcales</taxon>
        <taxon>Methylococcaceae</taxon>
        <taxon>Methylomonas</taxon>
    </lineage>
</organism>
<reference evidence="2" key="1">
    <citation type="submission" date="2016-03" db="EMBL/GenBank/DDBJ databases">
        <authorList>
            <person name="Heylen K."/>
            <person name="De Vos P."/>
            <person name="Vekeman B."/>
        </authorList>
    </citation>
    <scope>NUCLEOTIDE SEQUENCE [LARGE SCALE GENOMIC DNA]</scope>
    <source>
        <strain evidence="2">R-45371</strain>
    </source>
</reference>